<dbReference type="CDD" id="cd11304">
    <property type="entry name" value="Cadherin_repeat"/>
    <property type="match status" value="3"/>
</dbReference>
<dbReference type="InterPro" id="IPR020894">
    <property type="entry name" value="Cadherin_CS"/>
</dbReference>
<evidence type="ECO:0000256" key="6">
    <source>
        <dbReference type="ARBA" id="ARBA00023136"/>
    </source>
</evidence>
<dbReference type="GO" id="GO:0005886">
    <property type="term" value="C:plasma membrane"/>
    <property type="evidence" value="ECO:0007669"/>
    <property type="project" value="UniProtKB-SubCell"/>
</dbReference>
<name>A0A9X0CZJ4_9CNID</name>
<evidence type="ECO:0000256" key="7">
    <source>
        <dbReference type="PROSITE-ProRule" id="PRU00043"/>
    </source>
</evidence>
<dbReference type="InterPro" id="IPR015919">
    <property type="entry name" value="Cadherin-like_sf"/>
</dbReference>
<protein>
    <recommendedName>
        <fullName evidence="10">Cadherin domain-containing protein</fullName>
    </recommendedName>
</protein>
<keyword evidence="6 9" id="KW-0472">Membrane</keyword>
<keyword evidence="2 9" id="KW-0812">Transmembrane</keyword>
<evidence type="ECO:0000256" key="5">
    <source>
        <dbReference type="ARBA" id="ARBA00022989"/>
    </source>
</evidence>
<evidence type="ECO:0000256" key="8">
    <source>
        <dbReference type="SAM" id="MobiDB-lite"/>
    </source>
</evidence>
<proteinExistence type="predicted"/>
<dbReference type="PANTHER" id="PTHR24026">
    <property type="entry name" value="FAT ATYPICAL CADHERIN-RELATED"/>
    <property type="match status" value="1"/>
</dbReference>
<evidence type="ECO:0000256" key="4">
    <source>
        <dbReference type="ARBA" id="ARBA00022837"/>
    </source>
</evidence>
<dbReference type="SUPFAM" id="SSF49313">
    <property type="entry name" value="Cadherin-like"/>
    <property type="match status" value="2"/>
</dbReference>
<dbReference type="GO" id="GO:0007156">
    <property type="term" value="P:homophilic cell adhesion via plasma membrane adhesion molecules"/>
    <property type="evidence" value="ECO:0007669"/>
    <property type="project" value="InterPro"/>
</dbReference>
<comment type="subcellular location">
    <subcellularLocation>
        <location evidence="1">Membrane</location>
    </subcellularLocation>
</comment>
<dbReference type="InterPro" id="IPR002126">
    <property type="entry name" value="Cadherin-like_dom"/>
</dbReference>
<feature type="compositionally biased region" description="Polar residues" evidence="8">
    <location>
        <begin position="636"/>
        <end position="656"/>
    </location>
</feature>
<evidence type="ECO:0000256" key="2">
    <source>
        <dbReference type="ARBA" id="ARBA00022692"/>
    </source>
</evidence>
<keyword evidence="5 9" id="KW-1133">Transmembrane helix</keyword>
<feature type="transmembrane region" description="Helical" evidence="9">
    <location>
        <begin position="440"/>
        <end position="466"/>
    </location>
</feature>
<feature type="domain" description="Cadherin" evidence="10">
    <location>
        <begin position="126"/>
        <end position="226"/>
    </location>
</feature>
<keyword evidence="3" id="KW-0677">Repeat</keyword>
<evidence type="ECO:0000256" key="9">
    <source>
        <dbReference type="SAM" id="Phobius"/>
    </source>
</evidence>
<evidence type="ECO:0000256" key="1">
    <source>
        <dbReference type="ARBA" id="ARBA00004370"/>
    </source>
</evidence>
<dbReference type="FunFam" id="2.60.40.60:FF:000020">
    <property type="entry name" value="Dachsous cadherin-related 1b"/>
    <property type="match status" value="1"/>
</dbReference>
<dbReference type="OrthoDB" id="6252479at2759"/>
<keyword evidence="12" id="KW-1185">Reference proteome</keyword>
<evidence type="ECO:0000313" key="11">
    <source>
        <dbReference type="EMBL" id="KAJ7379244.1"/>
    </source>
</evidence>
<dbReference type="Pfam" id="PF00028">
    <property type="entry name" value="Cadherin"/>
    <property type="match status" value="1"/>
</dbReference>
<dbReference type="AlphaFoldDB" id="A0A9X0CZJ4"/>
<dbReference type="SMART" id="SM00112">
    <property type="entry name" value="CA"/>
    <property type="match status" value="3"/>
</dbReference>
<dbReference type="Gene3D" id="2.60.40.60">
    <property type="entry name" value="Cadherins"/>
    <property type="match status" value="3"/>
</dbReference>
<dbReference type="EMBL" id="MU826359">
    <property type="protein sequence ID" value="KAJ7379244.1"/>
    <property type="molecule type" value="Genomic_DNA"/>
</dbReference>
<dbReference type="PROSITE" id="PS00232">
    <property type="entry name" value="CADHERIN_1"/>
    <property type="match status" value="1"/>
</dbReference>
<dbReference type="Proteomes" id="UP001163046">
    <property type="component" value="Unassembled WGS sequence"/>
</dbReference>
<dbReference type="PANTHER" id="PTHR24026:SF126">
    <property type="entry name" value="PROTOCADHERIN FAT 4"/>
    <property type="match status" value="1"/>
</dbReference>
<accession>A0A9X0CZJ4</accession>
<comment type="caution">
    <text evidence="11">The sequence shown here is derived from an EMBL/GenBank/DDBJ whole genome shotgun (WGS) entry which is preliminary data.</text>
</comment>
<feature type="region of interest" description="Disordered" evidence="8">
    <location>
        <begin position="783"/>
        <end position="809"/>
    </location>
</feature>
<dbReference type="PROSITE" id="PS50268">
    <property type="entry name" value="CADHERIN_2"/>
    <property type="match status" value="3"/>
</dbReference>
<feature type="domain" description="Cadherin" evidence="10">
    <location>
        <begin position="333"/>
        <end position="436"/>
    </location>
</feature>
<evidence type="ECO:0000256" key="3">
    <source>
        <dbReference type="ARBA" id="ARBA00022737"/>
    </source>
</evidence>
<gene>
    <name evidence="11" type="ORF">OS493_017753</name>
</gene>
<keyword evidence="4 7" id="KW-0106">Calcium</keyword>
<dbReference type="GO" id="GO:0005509">
    <property type="term" value="F:calcium ion binding"/>
    <property type="evidence" value="ECO:0007669"/>
    <property type="project" value="UniProtKB-UniRule"/>
</dbReference>
<feature type="region of interest" description="Disordered" evidence="8">
    <location>
        <begin position="552"/>
        <end position="656"/>
    </location>
</feature>
<feature type="domain" description="Cadherin" evidence="10">
    <location>
        <begin position="228"/>
        <end position="332"/>
    </location>
</feature>
<feature type="compositionally biased region" description="Polar residues" evidence="8">
    <location>
        <begin position="554"/>
        <end position="590"/>
    </location>
</feature>
<evidence type="ECO:0000259" key="10">
    <source>
        <dbReference type="PROSITE" id="PS50268"/>
    </source>
</evidence>
<sequence length="809" mass="88388">MSAIPLENHELFVSGAYSQGSAIDSSFNSVRILHVQDDPTYNPYFALNNQSSMLYSKMSLNLMQGNSSYIGTFLMAVNKQNQSRVDTLYCVTYCIGNLTEPSIHEACYDSVSPGALHITVNGSLLSQHIYEGNISRHTPAAYTVLRLALTPGNKSNVSFAIMECSSRLFFVDHHGVLRTGRNLSKEDVAIHVLKIVASAKISDVPELDLALVTVKVKGGNDFPPTFEQPDGYTFSVKEGGAGLSVGFVKAIDQDEGFGGKVGYSFEKQQDMSLFQLNYTSGEIKTAVALDRETADSHLFTVVATDLGSNKSLSSQVEVRVIVEDINDNPPLFAKEEYSLSLSLYTQPGLLLSLKAEDKDIDKNAKMAYTIREGNDKELFWINSTSGELFLVAPLTVTASDSIVLLVEVLNTFVTNTSFQDTALVKITFYDVGSPDKRHSLVAVISGTSVGGVLFIAVVAAVSVWLWKRQKRKQDRREKYELLPVRNADETSFDYERKICTVGDTADRSSRDSTEELVKGSSISLIKDSQVSLDLSAMESELHPALLSYKRGTGRTLSHSEPSTPTKGWGRSGSSQVSLDLTGMISESLSAPPSPKRRSKASTREWRYRQGSHVTLDLSQVESESPAAPPSPKQRSESPLPQTDTSASPLAVPSKSSITGSQVTLDLGCMELESKTLPQSSSIVESSQLSLQLPAVVSDEQFISQYSKESTESPLLESEPTATLKTKESTSIIAKTSQVSLDLGALENEIQFTPQSLKQRSESSLSENEFATLAATKESIEDYAKEMEDSDHQADELFTKQRSPVYPTLL</sequence>
<reference evidence="11" key="1">
    <citation type="submission" date="2023-01" db="EMBL/GenBank/DDBJ databases">
        <title>Genome assembly of the deep-sea coral Lophelia pertusa.</title>
        <authorList>
            <person name="Herrera S."/>
            <person name="Cordes E."/>
        </authorList>
    </citation>
    <scope>NUCLEOTIDE SEQUENCE</scope>
    <source>
        <strain evidence="11">USNM1676648</strain>
        <tissue evidence="11">Polyp</tissue>
    </source>
</reference>
<dbReference type="PRINTS" id="PR00205">
    <property type="entry name" value="CADHERIN"/>
</dbReference>
<evidence type="ECO:0000313" key="12">
    <source>
        <dbReference type="Proteomes" id="UP001163046"/>
    </source>
</evidence>
<organism evidence="11 12">
    <name type="scientific">Desmophyllum pertusum</name>
    <dbReference type="NCBI Taxonomy" id="174260"/>
    <lineage>
        <taxon>Eukaryota</taxon>
        <taxon>Metazoa</taxon>
        <taxon>Cnidaria</taxon>
        <taxon>Anthozoa</taxon>
        <taxon>Hexacorallia</taxon>
        <taxon>Scleractinia</taxon>
        <taxon>Caryophylliina</taxon>
        <taxon>Caryophylliidae</taxon>
        <taxon>Desmophyllum</taxon>
    </lineage>
</organism>
<feature type="compositionally biased region" description="Basic and acidic residues" evidence="8">
    <location>
        <begin position="783"/>
        <end position="798"/>
    </location>
</feature>